<sequence>MNYKKYDESEQDGDKSEESGDENRKPSDESHDKSEKEADNDHEMVIANTFDLDILNYETDDWSVYWFQRLYGLDLPDKIHGINITRSMEIDHPYKSHAWALVDVTSCGYDRPSAAELIALISWGLRGMFRELESLVNALESKGVHRFSEVFPTMIIVFDQRCCARVLYAYFDGRFQVQFTPVLNFKEFTEVKSFTLDSYMGQIDKKKYYDMMHSLLRWAWPLDHYRTSIAQL</sequence>
<evidence type="ECO:0000313" key="2">
    <source>
        <dbReference type="EMBL" id="CDM33952.1"/>
    </source>
</evidence>
<proteinExistence type="predicted"/>
<evidence type="ECO:0000313" key="3">
    <source>
        <dbReference type="Proteomes" id="UP000030686"/>
    </source>
</evidence>
<dbReference type="EMBL" id="HG792017">
    <property type="protein sequence ID" value="CDM33952.1"/>
    <property type="molecule type" value="Genomic_DNA"/>
</dbReference>
<accession>W6QWP6</accession>
<protein>
    <submittedName>
        <fullName evidence="2">Genomic scaffold, ProqFM164S03</fullName>
    </submittedName>
</protein>
<dbReference type="Proteomes" id="UP000030686">
    <property type="component" value="Unassembled WGS sequence"/>
</dbReference>
<name>W6QWP6_PENRF</name>
<dbReference type="OrthoDB" id="4341274at2759"/>
<evidence type="ECO:0000256" key="1">
    <source>
        <dbReference type="SAM" id="MobiDB-lite"/>
    </source>
</evidence>
<feature type="region of interest" description="Disordered" evidence="1">
    <location>
        <begin position="1"/>
        <end position="42"/>
    </location>
</feature>
<reference evidence="2" key="1">
    <citation type="journal article" date="2014" name="Nat. Commun.">
        <title>Multiple recent horizontal transfers of a large genomic region in cheese making fungi.</title>
        <authorList>
            <person name="Cheeseman K."/>
            <person name="Ropars J."/>
            <person name="Renault P."/>
            <person name="Dupont J."/>
            <person name="Gouzy J."/>
            <person name="Branca A."/>
            <person name="Abraham A.L."/>
            <person name="Ceppi M."/>
            <person name="Conseiller E."/>
            <person name="Debuchy R."/>
            <person name="Malagnac F."/>
            <person name="Goarin A."/>
            <person name="Silar P."/>
            <person name="Lacoste S."/>
            <person name="Sallet E."/>
            <person name="Bensimon A."/>
            <person name="Giraud T."/>
            <person name="Brygoo Y."/>
        </authorList>
    </citation>
    <scope>NUCLEOTIDE SEQUENCE [LARGE SCALE GENOMIC DNA]</scope>
    <source>
        <strain evidence="2">FM164</strain>
    </source>
</reference>
<gene>
    <name evidence="2" type="ORF">PROQFM164_S03g000676</name>
</gene>
<keyword evidence="3" id="KW-1185">Reference proteome</keyword>
<organism evidence="2 3">
    <name type="scientific">Penicillium roqueforti (strain FM164)</name>
    <dbReference type="NCBI Taxonomy" id="1365484"/>
    <lineage>
        <taxon>Eukaryota</taxon>
        <taxon>Fungi</taxon>
        <taxon>Dikarya</taxon>
        <taxon>Ascomycota</taxon>
        <taxon>Pezizomycotina</taxon>
        <taxon>Eurotiomycetes</taxon>
        <taxon>Eurotiomycetidae</taxon>
        <taxon>Eurotiales</taxon>
        <taxon>Aspergillaceae</taxon>
        <taxon>Penicillium</taxon>
    </lineage>
</organism>
<dbReference type="AlphaFoldDB" id="W6QWP6"/>